<name>A0AAT9HU15_9ACTN</name>
<sequence>MEPLLAHRVGIKRTDDIQSLDDGWQSKRTLTTVDDTYGLATEIESFVAKPNGSGGETLSEQECTRNTYVHNTDAHLIGLISQSRTIAVPCDRYAGATPPRTC</sequence>
<reference evidence="1" key="1">
    <citation type="submission" date="2024-06" db="EMBL/GenBank/DDBJ databases">
        <authorList>
            <consortium name="consrtm"/>
            <person name="Uemura M."/>
            <person name="Terahara T."/>
        </authorList>
    </citation>
    <scope>NUCLEOTIDE SEQUENCE</scope>
    <source>
        <strain evidence="1">KM77-8</strain>
    </source>
</reference>
<organism evidence="1">
    <name type="scientific">Streptomyces haneummycinicus</name>
    <dbReference type="NCBI Taxonomy" id="3074435"/>
    <lineage>
        <taxon>Bacteria</taxon>
        <taxon>Bacillati</taxon>
        <taxon>Actinomycetota</taxon>
        <taxon>Actinomycetes</taxon>
        <taxon>Kitasatosporales</taxon>
        <taxon>Streptomycetaceae</taxon>
        <taxon>Streptomyces</taxon>
    </lineage>
</organism>
<dbReference type="AlphaFoldDB" id="A0AAT9HU15"/>
<accession>A0AAT9HU15</accession>
<reference evidence="1" key="2">
    <citation type="submission" date="2024-07" db="EMBL/GenBank/DDBJ databases">
        <title>Streptomyces haneummycinica sp. nov., a new antibiotic-producing actinobacterium isolated from marine sediment.</title>
        <authorList>
            <person name="Uemura M."/>
            <person name="Hamada M."/>
            <person name="Hirano S."/>
            <person name="Kobayashi K."/>
            <person name="Ohshiro T."/>
            <person name="Kobayashi T."/>
            <person name="Terahara T."/>
        </authorList>
    </citation>
    <scope>NUCLEOTIDE SEQUENCE</scope>
    <source>
        <strain evidence="1">KM77-8</strain>
    </source>
</reference>
<dbReference type="EMBL" id="AP035768">
    <property type="protein sequence ID" value="BFO20980.1"/>
    <property type="molecule type" value="Genomic_DNA"/>
</dbReference>
<proteinExistence type="predicted"/>
<protein>
    <recommendedName>
        <fullName evidence="2">Tn3 transposase DDE domain-containing protein</fullName>
    </recommendedName>
</protein>
<gene>
    <name evidence="1" type="ORF">SHKM778_73680</name>
</gene>
<evidence type="ECO:0000313" key="1">
    <source>
        <dbReference type="EMBL" id="BFO20980.1"/>
    </source>
</evidence>
<evidence type="ECO:0008006" key="2">
    <source>
        <dbReference type="Google" id="ProtNLM"/>
    </source>
</evidence>